<organism evidence="1 2">
    <name type="scientific">Azospirillum rugosum</name>
    <dbReference type="NCBI Taxonomy" id="416170"/>
    <lineage>
        <taxon>Bacteria</taxon>
        <taxon>Pseudomonadati</taxon>
        <taxon>Pseudomonadota</taxon>
        <taxon>Alphaproteobacteria</taxon>
        <taxon>Rhodospirillales</taxon>
        <taxon>Azospirillaceae</taxon>
        <taxon>Azospirillum</taxon>
    </lineage>
</organism>
<sequence>MSGLLEEYRGGAPLAIVHPHGGVRIIAALTIGEQGIAFADVGWTQQPSYHPMHLVEGALEGQGPWHVGDARIERLTNGNHDGDLEAWRAWAASSEATPSERRRAEGFLVAMLGEAGLL</sequence>
<keyword evidence="2" id="KW-1185">Reference proteome</keyword>
<name>A0ABS4SX45_9PROT</name>
<dbReference type="EMBL" id="JAGINP010000042">
    <property type="protein sequence ID" value="MBP2297134.1"/>
    <property type="molecule type" value="Genomic_DNA"/>
</dbReference>
<dbReference type="Proteomes" id="UP000781958">
    <property type="component" value="Unassembled WGS sequence"/>
</dbReference>
<evidence type="ECO:0000313" key="2">
    <source>
        <dbReference type="Proteomes" id="UP000781958"/>
    </source>
</evidence>
<evidence type="ECO:0000313" key="1">
    <source>
        <dbReference type="EMBL" id="MBP2297134.1"/>
    </source>
</evidence>
<proteinExistence type="predicted"/>
<reference evidence="1 2" key="1">
    <citation type="submission" date="2021-03" db="EMBL/GenBank/DDBJ databases">
        <title>Genomic Encyclopedia of Type Strains, Phase III (KMG-III): the genomes of soil and plant-associated and newly described type strains.</title>
        <authorList>
            <person name="Whitman W."/>
        </authorList>
    </citation>
    <scope>NUCLEOTIDE SEQUENCE [LARGE SCALE GENOMIC DNA]</scope>
    <source>
        <strain evidence="1 2">IMMIB AFH-6</strain>
    </source>
</reference>
<gene>
    <name evidence="1" type="ORF">J2851_006953</name>
</gene>
<accession>A0ABS4SX45</accession>
<dbReference type="RefSeq" id="WP_209773501.1">
    <property type="nucleotide sequence ID" value="NZ_JAGINP010000042.1"/>
</dbReference>
<comment type="caution">
    <text evidence="1">The sequence shown here is derived from an EMBL/GenBank/DDBJ whole genome shotgun (WGS) entry which is preliminary data.</text>
</comment>
<protein>
    <submittedName>
        <fullName evidence="1">Uncharacterized protein</fullName>
    </submittedName>
</protein>